<dbReference type="Gene3D" id="1.10.260.40">
    <property type="entry name" value="lambda repressor-like DNA-binding domains"/>
    <property type="match status" value="1"/>
</dbReference>
<dbReference type="OrthoDB" id="2298288at2"/>
<dbReference type="SUPFAM" id="SSF47413">
    <property type="entry name" value="lambda repressor-like DNA-binding domains"/>
    <property type="match status" value="1"/>
</dbReference>
<dbReference type="EMBL" id="NIPR01000012">
    <property type="protein sequence ID" value="PMD71444.1"/>
    <property type="molecule type" value="Genomic_DNA"/>
</dbReference>
<protein>
    <submittedName>
        <fullName evidence="2">Transcriptional regulator</fullName>
    </submittedName>
</protein>
<organism evidence="2 3">
    <name type="scientific">Companilactobacillus nuruki</name>
    <dbReference type="NCBI Taxonomy" id="1993540"/>
    <lineage>
        <taxon>Bacteria</taxon>
        <taxon>Bacillati</taxon>
        <taxon>Bacillota</taxon>
        <taxon>Bacilli</taxon>
        <taxon>Lactobacillales</taxon>
        <taxon>Lactobacillaceae</taxon>
        <taxon>Companilactobacillus</taxon>
    </lineage>
</organism>
<dbReference type="RefSeq" id="WP_102195950.1">
    <property type="nucleotide sequence ID" value="NZ_NIPR01000012.1"/>
</dbReference>
<dbReference type="PROSITE" id="PS50943">
    <property type="entry name" value="HTH_CROC1"/>
    <property type="match status" value="1"/>
</dbReference>
<dbReference type="Proteomes" id="UP000235649">
    <property type="component" value="Unassembled WGS sequence"/>
</dbReference>
<dbReference type="GO" id="GO:0003677">
    <property type="term" value="F:DNA binding"/>
    <property type="evidence" value="ECO:0007669"/>
    <property type="project" value="InterPro"/>
</dbReference>
<dbReference type="SMART" id="SM00530">
    <property type="entry name" value="HTH_XRE"/>
    <property type="match status" value="1"/>
</dbReference>
<comment type="caution">
    <text evidence="2">The sequence shown here is derived from an EMBL/GenBank/DDBJ whole genome shotgun (WGS) entry which is preliminary data.</text>
</comment>
<accession>A0A2N7AUX6</accession>
<proteinExistence type="predicted"/>
<keyword evidence="3" id="KW-1185">Reference proteome</keyword>
<dbReference type="InterPro" id="IPR001387">
    <property type="entry name" value="Cro/C1-type_HTH"/>
</dbReference>
<gene>
    <name evidence="2" type="ORF">CBP76_05545</name>
</gene>
<reference evidence="2 3" key="1">
    <citation type="submission" date="2017-05" db="EMBL/GenBank/DDBJ databases">
        <title>Lactobacillus nurukis nov., sp. nov., isolated from nuruk.</title>
        <authorList>
            <person name="Kim S.-J."/>
        </authorList>
    </citation>
    <scope>NUCLEOTIDE SEQUENCE [LARGE SCALE GENOMIC DNA]</scope>
    <source>
        <strain evidence="2 3">SYF10-1a</strain>
    </source>
</reference>
<dbReference type="AlphaFoldDB" id="A0A2N7AUX6"/>
<evidence type="ECO:0000313" key="2">
    <source>
        <dbReference type="EMBL" id="PMD71444.1"/>
    </source>
</evidence>
<feature type="domain" description="HTH cro/C1-type" evidence="1">
    <location>
        <begin position="8"/>
        <end position="63"/>
    </location>
</feature>
<dbReference type="CDD" id="cd00093">
    <property type="entry name" value="HTH_XRE"/>
    <property type="match status" value="1"/>
</dbReference>
<evidence type="ECO:0000313" key="3">
    <source>
        <dbReference type="Proteomes" id="UP000235649"/>
    </source>
</evidence>
<dbReference type="Pfam" id="PF01381">
    <property type="entry name" value="HTH_3"/>
    <property type="match status" value="1"/>
</dbReference>
<dbReference type="InterPro" id="IPR010982">
    <property type="entry name" value="Lambda_DNA-bd_dom_sf"/>
</dbReference>
<evidence type="ECO:0000259" key="1">
    <source>
        <dbReference type="PROSITE" id="PS50943"/>
    </source>
</evidence>
<sequence length="104" mass="12143">MTKRFGFLRSKRTEMGLTIEQLATQANVSVDLISRLERGNRDDISISRLESILDVLDLKLGDVFESSEMDDKSNQFVREFHLLNDKKREEYADIFVRIMNLSNE</sequence>
<name>A0A2N7AUX6_9LACO</name>